<dbReference type="InterPro" id="IPR007387">
    <property type="entry name" value="TRAP_DctQ"/>
</dbReference>
<dbReference type="GO" id="GO:0022857">
    <property type="term" value="F:transmembrane transporter activity"/>
    <property type="evidence" value="ECO:0007669"/>
    <property type="project" value="UniProtKB-UniRule"/>
</dbReference>
<evidence type="ECO:0000256" key="5">
    <source>
        <dbReference type="ARBA" id="ARBA00022692"/>
    </source>
</evidence>
<evidence type="ECO:0000256" key="7">
    <source>
        <dbReference type="ARBA" id="ARBA00023136"/>
    </source>
</evidence>
<evidence type="ECO:0000313" key="13">
    <source>
        <dbReference type="Proteomes" id="UP000298774"/>
    </source>
</evidence>
<feature type="transmembrane region" description="Helical" evidence="9">
    <location>
        <begin position="46"/>
        <end position="64"/>
    </location>
</feature>
<dbReference type="GeneID" id="56453341"/>
<evidence type="ECO:0000313" key="11">
    <source>
        <dbReference type="EMBL" id="MDX5951080.1"/>
    </source>
</evidence>
<organism evidence="12 13">
    <name type="scientific">Azospirillum brasilense</name>
    <dbReference type="NCBI Taxonomy" id="192"/>
    <lineage>
        <taxon>Bacteria</taxon>
        <taxon>Pseudomonadati</taxon>
        <taxon>Pseudomonadota</taxon>
        <taxon>Alphaproteobacteria</taxon>
        <taxon>Rhodospirillales</taxon>
        <taxon>Azospirillaceae</taxon>
        <taxon>Azospirillum</taxon>
    </lineage>
</organism>
<evidence type="ECO:0000256" key="8">
    <source>
        <dbReference type="ARBA" id="ARBA00038436"/>
    </source>
</evidence>
<protein>
    <recommendedName>
        <fullName evidence="9">TRAP transporter small permease protein</fullName>
    </recommendedName>
</protein>
<dbReference type="Proteomes" id="UP001277471">
    <property type="component" value="Unassembled WGS sequence"/>
</dbReference>
<gene>
    <name evidence="12" type="ORF">D3868_20055</name>
    <name evidence="11" type="ORF">SIM66_07730</name>
</gene>
<comment type="subunit">
    <text evidence="9">The complex comprises the extracytoplasmic solute receptor protein and the two transmembrane proteins.</text>
</comment>
<evidence type="ECO:0000256" key="4">
    <source>
        <dbReference type="ARBA" id="ARBA00022519"/>
    </source>
</evidence>
<dbReference type="GO" id="GO:0005886">
    <property type="term" value="C:plasma membrane"/>
    <property type="evidence" value="ECO:0007669"/>
    <property type="project" value="UniProtKB-SubCell"/>
</dbReference>
<reference evidence="11 14" key="2">
    <citation type="submission" date="2023-11" db="EMBL/GenBank/DDBJ databases">
        <title>MicrobeMod: A computational toolkit for identifying prokaryotic methylation and restriction-modification with nanopore sequencing.</title>
        <authorList>
            <person name="Crits-Christoph A."/>
            <person name="Kang S.C."/>
            <person name="Lee H."/>
            <person name="Ostrov N."/>
        </authorList>
    </citation>
    <scope>NUCLEOTIDE SEQUENCE [LARGE SCALE GENOMIC DNA]</scope>
    <source>
        <strain evidence="11 14">ATCC 29145</strain>
    </source>
</reference>
<keyword evidence="12" id="KW-0614">Plasmid</keyword>
<evidence type="ECO:0000313" key="12">
    <source>
        <dbReference type="EMBL" id="QCO11300.1"/>
    </source>
</evidence>
<feature type="transmembrane region" description="Helical" evidence="9">
    <location>
        <begin position="85"/>
        <end position="105"/>
    </location>
</feature>
<comment type="function">
    <text evidence="9">Part of the tripartite ATP-independent periplasmic (TRAP) transport system.</text>
</comment>
<dbReference type="EMBL" id="CP032340">
    <property type="protein sequence ID" value="QCO11300.1"/>
    <property type="molecule type" value="Genomic_DNA"/>
</dbReference>
<reference evidence="12 13" key="1">
    <citation type="submission" date="2018-09" db="EMBL/GenBank/DDBJ databases">
        <title>Whole genome based analysis of evolution and adaptive divergence in Indian and Brazilian strains of Azospirillum brasilense.</title>
        <authorList>
            <person name="Singh C."/>
            <person name="Tripathi A.K."/>
        </authorList>
    </citation>
    <scope>NUCLEOTIDE SEQUENCE [LARGE SCALE GENOMIC DNA]</scope>
    <source>
        <strain evidence="12 13">MTCC4038</strain>
        <plasmid evidence="12 13">p1</plasmid>
    </source>
</reference>
<feature type="transmembrane region" description="Helical" evidence="9">
    <location>
        <begin position="12"/>
        <end position="34"/>
    </location>
</feature>
<keyword evidence="2 9" id="KW-0813">Transport</keyword>
<dbReference type="EMBL" id="JAWXYC010000003">
    <property type="protein sequence ID" value="MDX5951080.1"/>
    <property type="molecule type" value="Genomic_DNA"/>
</dbReference>
<dbReference type="KEGG" id="abf:AMK58_17340"/>
<dbReference type="AlphaFoldDB" id="A0A0P0F2Q6"/>
<evidence type="ECO:0000313" key="14">
    <source>
        <dbReference type="Proteomes" id="UP001277471"/>
    </source>
</evidence>
<dbReference type="InterPro" id="IPR055348">
    <property type="entry name" value="DctQ"/>
</dbReference>
<name>A0A0P0F2Q6_AZOBR</name>
<evidence type="ECO:0000256" key="2">
    <source>
        <dbReference type="ARBA" id="ARBA00022448"/>
    </source>
</evidence>
<proteinExistence type="inferred from homology"/>
<evidence type="ECO:0000256" key="3">
    <source>
        <dbReference type="ARBA" id="ARBA00022475"/>
    </source>
</evidence>
<dbReference type="Proteomes" id="UP000298774">
    <property type="component" value="Plasmid p1"/>
</dbReference>
<comment type="subcellular location">
    <subcellularLocation>
        <location evidence="1 9">Cell inner membrane</location>
        <topology evidence="1 9">Multi-pass membrane protein</topology>
    </subcellularLocation>
</comment>
<sequence>MRTALTFLYRAAEILGAVFLVLIAVLIVSQVFARLANRMVPGADELAGYCMAASFFLMLGPALRRGAHIRVGVLVDRLRGGPRRAVELVCLGFGTALSAYFAWFWLRMTYDSYDFGDLGQGVLPIPLWIPQAAMGVGLVILVIAFLDDLLAVIQGREASYQSAGMQSEG</sequence>
<keyword evidence="7 9" id="KW-0472">Membrane</keyword>
<keyword evidence="3" id="KW-1003">Cell membrane</keyword>
<keyword evidence="4 9" id="KW-0997">Cell inner membrane</keyword>
<feature type="domain" description="Tripartite ATP-independent periplasmic transporters DctQ component" evidence="10">
    <location>
        <begin position="23"/>
        <end position="153"/>
    </location>
</feature>
<evidence type="ECO:0000256" key="1">
    <source>
        <dbReference type="ARBA" id="ARBA00004429"/>
    </source>
</evidence>
<dbReference type="PANTHER" id="PTHR35011:SF10">
    <property type="entry name" value="TRAP TRANSPORTER SMALL PERMEASE PROTEIN"/>
    <property type="match status" value="1"/>
</dbReference>
<dbReference type="RefSeq" id="WP_035676110.1">
    <property type="nucleotide sequence ID" value="NZ_CP012915.1"/>
</dbReference>
<geneLocation type="plasmid" evidence="12 13">
    <name>p1</name>
</geneLocation>
<evidence type="ECO:0000256" key="9">
    <source>
        <dbReference type="RuleBase" id="RU369079"/>
    </source>
</evidence>
<feature type="transmembrane region" description="Helical" evidence="9">
    <location>
        <begin position="125"/>
        <end position="146"/>
    </location>
</feature>
<evidence type="ECO:0000259" key="10">
    <source>
        <dbReference type="Pfam" id="PF04290"/>
    </source>
</evidence>
<keyword evidence="6 9" id="KW-1133">Transmembrane helix</keyword>
<dbReference type="Pfam" id="PF04290">
    <property type="entry name" value="DctQ"/>
    <property type="match status" value="1"/>
</dbReference>
<keyword evidence="5 9" id="KW-0812">Transmembrane</keyword>
<accession>A0A0P0F2Q6</accession>
<dbReference type="GO" id="GO:0015740">
    <property type="term" value="P:C4-dicarboxylate transport"/>
    <property type="evidence" value="ECO:0007669"/>
    <property type="project" value="TreeGrafter"/>
</dbReference>
<comment type="similarity">
    <text evidence="8 9">Belongs to the TRAP transporter small permease family.</text>
</comment>
<dbReference type="PANTHER" id="PTHR35011">
    <property type="entry name" value="2,3-DIKETO-L-GULONATE TRAP TRANSPORTER SMALL PERMEASE PROTEIN YIAM"/>
    <property type="match status" value="1"/>
</dbReference>
<keyword evidence="14" id="KW-1185">Reference proteome</keyword>
<evidence type="ECO:0000256" key="6">
    <source>
        <dbReference type="ARBA" id="ARBA00022989"/>
    </source>
</evidence>